<reference evidence="1" key="1">
    <citation type="submission" date="2018-05" db="EMBL/GenBank/DDBJ databases">
        <authorList>
            <person name="Lanie J.A."/>
            <person name="Ng W.-L."/>
            <person name="Kazmierczak K.M."/>
            <person name="Andrzejewski T.M."/>
            <person name="Davidsen T.M."/>
            <person name="Wayne K.J."/>
            <person name="Tettelin H."/>
            <person name="Glass J.I."/>
            <person name="Rusch D."/>
            <person name="Podicherti R."/>
            <person name="Tsui H.-C.T."/>
            <person name="Winkler M.E."/>
        </authorList>
    </citation>
    <scope>NUCLEOTIDE SEQUENCE</scope>
</reference>
<gene>
    <name evidence="1" type="ORF">METZ01_LOCUS39246</name>
</gene>
<name>A0A381R3W7_9ZZZZ</name>
<organism evidence="1">
    <name type="scientific">marine metagenome</name>
    <dbReference type="NCBI Taxonomy" id="408172"/>
    <lineage>
        <taxon>unclassified sequences</taxon>
        <taxon>metagenomes</taxon>
        <taxon>ecological metagenomes</taxon>
    </lineage>
</organism>
<sequence>MVKEATTRQLVISIVKKKIYGKYVKYTNGKSGKGDDELMRDFINELTEFQILIQENDDENLFYRKLVSFNGKNFEEYMTLLVKYNKLF</sequence>
<dbReference type="AlphaFoldDB" id="A0A381R3W7"/>
<dbReference type="EMBL" id="UINC01001679">
    <property type="protein sequence ID" value="SUZ86392.1"/>
    <property type="molecule type" value="Genomic_DNA"/>
</dbReference>
<accession>A0A381R3W7</accession>
<evidence type="ECO:0000313" key="1">
    <source>
        <dbReference type="EMBL" id="SUZ86392.1"/>
    </source>
</evidence>
<proteinExistence type="predicted"/>
<protein>
    <submittedName>
        <fullName evidence="1">Uncharacterized protein</fullName>
    </submittedName>
</protein>